<evidence type="ECO:0000256" key="3">
    <source>
        <dbReference type="PIRSR" id="PIRSR606225-1"/>
    </source>
</evidence>
<dbReference type="InterPro" id="IPR020103">
    <property type="entry name" value="PsdUridine_synth_cat_dom_sf"/>
</dbReference>
<dbReference type="GO" id="GO:0000455">
    <property type="term" value="P:enzyme-directed rRNA pseudouridine synthesis"/>
    <property type="evidence" value="ECO:0007669"/>
    <property type="project" value="UniProtKB-ARBA"/>
</dbReference>
<dbReference type="NCBIfam" id="TIGR00005">
    <property type="entry name" value="rluA_subfam"/>
    <property type="match status" value="1"/>
</dbReference>
<dbReference type="PANTHER" id="PTHR21600">
    <property type="entry name" value="MITOCHONDRIAL RNA PSEUDOURIDINE SYNTHASE"/>
    <property type="match status" value="1"/>
</dbReference>
<dbReference type="GO" id="GO:0003723">
    <property type="term" value="F:RNA binding"/>
    <property type="evidence" value="ECO:0007669"/>
    <property type="project" value="UniProtKB-KW"/>
</dbReference>
<dbReference type="InterPro" id="IPR002942">
    <property type="entry name" value="S4_RNA-bd"/>
</dbReference>
<feature type="domain" description="RNA-binding S4" evidence="6">
    <location>
        <begin position="13"/>
        <end position="73"/>
    </location>
</feature>
<comment type="similarity">
    <text evidence="1 5">Belongs to the pseudouridine synthase RluA family.</text>
</comment>
<dbReference type="AlphaFoldDB" id="A0A2S8G741"/>
<dbReference type="Gene3D" id="3.10.290.10">
    <property type="entry name" value="RNA-binding S4 domain"/>
    <property type="match status" value="1"/>
</dbReference>
<evidence type="ECO:0000313" key="8">
    <source>
        <dbReference type="Proteomes" id="UP000239388"/>
    </source>
</evidence>
<dbReference type="SMART" id="SM00363">
    <property type="entry name" value="S4"/>
    <property type="match status" value="1"/>
</dbReference>
<sequence>MHETVITAEQAGRRVDQYVATLLSGVSRGQIRKAIDAGQVTVDGAPCKPAHKLSVGERLTVPVIEPRSDEQIGKQVDLDILYQDDRIAVINKPAGMITHPAKGRWKGTLTEALKGMFSQLSTVGGPTRPGIVHRLDRDTSGVIVIAKDDEAHEFLKKQFQARSTEKEYFALVVGVPDRDRDIINEPIGPHPKIRERMAIRRHDDEGKEAQTFYEVIERYVGFAAVKALPKTGRTHQIRVHLMHAGHPVLCDPQYGSRRVLSLGELQHNDDKTPVLERTALHARRLAIAHPDDGQIREFIAPLPADLLLAQAKLQEFRPAR</sequence>
<evidence type="ECO:0000313" key="7">
    <source>
        <dbReference type="EMBL" id="PQO40237.1"/>
    </source>
</evidence>
<dbReference type="InterPro" id="IPR006224">
    <property type="entry name" value="PsdUridine_synth_RluA-like_CS"/>
</dbReference>
<dbReference type="InterPro" id="IPR006145">
    <property type="entry name" value="PsdUridine_synth_RsuA/RluA"/>
</dbReference>
<evidence type="ECO:0000256" key="1">
    <source>
        <dbReference type="ARBA" id="ARBA00010876"/>
    </source>
</evidence>
<protein>
    <recommendedName>
        <fullName evidence="5">Pseudouridine synthase</fullName>
        <ecNumber evidence="5">5.4.99.-</ecNumber>
    </recommendedName>
</protein>
<dbReference type="CDD" id="cd02869">
    <property type="entry name" value="PseudoU_synth_RluA_like"/>
    <property type="match status" value="1"/>
</dbReference>
<dbReference type="EMBL" id="PUIB01000009">
    <property type="protein sequence ID" value="PQO40237.1"/>
    <property type="molecule type" value="Genomic_DNA"/>
</dbReference>
<evidence type="ECO:0000256" key="4">
    <source>
        <dbReference type="PROSITE-ProRule" id="PRU00182"/>
    </source>
</evidence>
<dbReference type="OrthoDB" id="9784108at2"/>
<dbReference type="GO" id="GO:0120159">
    <property type="term" value="F:rRNA pseudouridine synthase activity"/>
    <property type="evidence" value="ECO:0007669"/>
    <property type="project" value="UniProtKB-ARBA"/>
</dbReference>
<dbReference type="InterPro" id="IPR050188">
    <property type="entry name" value="RluA_PseudoU_synthase"/>
</dbReference>
<dbReference type="PROSITE" id="PS01129">
    <property type="entry name" value="PSI_RLU"/>
    <property type="match status" value="1"/>
</dbReference>
<comment type="caution">
    <text evidence="7">The sequence shown here is derived from an EMBL/GenBank/DDBJ whole genome shotgun (WGS) entry which is preliminary data.</text>
</comment>
<dbReference type="RefSeq" id="WP_105352625.1">
    <property type="nucleotide sequence ID" value="NZ_PUIB01000009.1"/>
</dbReference>
<dbReference type="SUPFAM" id="SSF55174">
    <property type="entry name" value="Alpha-L RNA-binding motif"/>
    <property type="match status" value="1"/>
</dbReference>
<evidence type="ECO:0000256" key="2">
    <source>
        <dbReference type="ARBA" id="ARBA00023235"/>
    </source>
</evidence>
<dbReference type="Proteomes" id="UP000239388">
    <property type="component" value="Unassembled WGS sequence"/>
</dbReference>
<dbReference type="CDD" id="cd00165">
    <property type="entry name" value="S4"/>
    <property type="match status" value="1"/>
</dbReference>
<dbReference type="EC" id="5.4.99.-" evidence="5"/>
<keyword evidence="4" id="KW-0694">RNA-binding</keyword>
<feature type="active site" evidence="3">
    <location>
        <position position="136"/>
    </location>
</feature>
<keyword evidence="2 5" id="KW-0413">Isomerase</keyword>
<comment type="function">
    <text evidence="5">Responsible for synthesis of pseudouridine from uracil.</text>
</comment>
<dbReference type="PANTHER" id="PTHR21600:SF44">
    <property type="entry name" value="RIBOSOMAL LARGE SUBUNIT PSEUDOURIDINE SYNTHASE D"/>
    <property type="match status" value="1"/>
</dbReference>
<dbReference type="Pfam" id="PF00849">
    <property type="entry name" value="PseudoU_synth_2"/>
    <property type="match status" value="1"/>
</dbReference>
<dbReference type="Pfam" id="PF01479">
    <property type="entry name" value="S4"/>
    <property type="match status" value="1"/>
</dbReference>
<organism evidence="7 8">
    <name type="scientific">Blastopirellula marina</name>
    <dbReference type="NCBI Taxonomy" id="124"/>
    <lineage>
        <taxon>Bacteria</taxon>
        <taxon>Pseudomonadati</taxon>
        <taxon>Planctomycetota</taxon>
        <taxon>Planctomycetia</taxon>
        <taxon>Pirellulales</taxon>
        <taxon>Pirellulaceae</taxon>
        <taxon>Blastopirellula</taxon>
    </lineage>
</organism>
<gene>
    <name evidence="7" type="ORF">C5Y98_06440</name>
</gene>
<dbReference type="InterPro" id="IPR006225">
    <property type="entry name" value="PsdUridine_synth_RluC/D"/>
</dbReference>
<comment type="catalytic activity">
    <reaction evidence="5">
        <text>a uridine in RNA = a pseudouridine in RNA</text>
        <dbReference type="Rhea" id="RHEA:48348"/>
        <dbReference type="Rhea" id="RHEA-COMP:12068"/>
        <dbReference type="Rhea" id="RHEA-COMP:12069"/>
        <dbReference type="ChEBI" id="CHEBI:65314"/>
        <dbReference type="ChEBI" id="CHEBI:65315"/>
    </reaction>
</comment>
<dbReference type="PROSITE" id="PS50889">
    <property type="entry name" value="S4"/>
    <property type="match status" value="1"/>
</dbReference>
<dbReference type="Gene3D" id="3.30.2350.10">
    <property type="entry name" value="Pseudouridine synthase"/>
    <property type="match status" value="1"/>
</dbReference>
<name>A0A2S8G741_9BACT</name>
<evidence type="ECO:0000256" key="5">
    <source>
        <dbReference type="RuleBase" id="RU362028"/>
    </source>
</evidence>
<proteinExistence type="inferred from homology"/>
<dbReference type="SUPFAM" id="SSF55120">
    <property type="entry name" value="Pseudouridine synthase"/>
    <property type="match status" value="1"/>
</dbReference>
<accession>A0A2S8G741</accession>
<dbReference type="InterPro" id="IPR036986">
    <property type="entry name" value="S4_RNA-bd_sf"/>
</dbReference>
<reference evidence="7 8" key="1">
    <citation type="submission" date="2018-02" db="EMBL/GenBank/DDBJ databases">
        <title>Comparative genomes isolates from brazilian mangrove.</title>
        <authorList>
            <person name="Araujo J.E."/>
            <person name="Taketani R.G."/>
            <person name="Silva M.C.P."/>
            <person name="Loureco M.V."/>
            <person name="Andreote F.D."/>
        </authorList>
    </citation>
    <scope>NUCLEOTIDE SEQUENCE [LARGE SCALE GENOMIC DNA]</scope>
    <source>
        <strain evidence="7 8">NAP PRIS-MGV</strain>
    </source>
</reference>
<evidence type="ECO:0000259" key="6">
    <source>
        <dbReference type="SMART" id="SM00363"/>
    </source>
</evidence>